<accession>A0A8J2R885</accession>
<dbReference type="Proteomes" id="UP000789524">
    <property type="component" value="Unassembled WGS sequence"/>
</dbReference>
<proteinExistence type="predicted"/>
<dbReference type="EMBL" id="CAKASE010000083">
    <property type="protein sequence ID" value="CAG9585281.1"/>
    <property type="molecule type" value="Genomic_DNA"/>
</dbReference>
<evidence type="ECO:0000313" key="2">
    <source>
        <dbReference type="EMBL" id="CAG9585281.1"/>
    </source>
</evidence>
<feature type="compositionally biased region" description="Pro residues" evidence="1">
    <location>
        <begin position="76"/>
        <end position="90"/>
    </location>
</feature>
<dbReference type="AlphaFoldDB" id="A0A8J2R885"/>
<protein>
    <submittedName>
        <fullName evidence="2">(African queen) hypothetical protein</fullName>
    </submittedName>
</protein>
<gene>
    <name evidence="2" type="ORF">DCHRY22_LOCUS15735</name>
</gene>
<name>A0A8J2R885_9NEOP</name>
<reference evidence="2" key="1">
    <citation type="submission" date="2021-09" db="EMBL/GenBank/DDBJ databases">
        <authorList>
            <person name="Martin H S."/>
        </authorList>
    </citation>
    <scope>NUCLEOTIDE SEQUENCE</scope>
</reference>
<comment type="caution">
    <text evidence="2">The sequence shown here is derived from an EMBL/GenBank/DDBJ whole genome shotgun (WGS) entry which is preliminary data.</text>
</comment>
<feature type="region of interest" description="Disordered" evidence="1">
    <location>
        <begin position="66"/>
        <end position="100"/>
    </location>
</feature>
<sequence>MCLESEYRSDALIRLDCAYKGIRQHEAAIQESRLGNNTARCILAAISLSTGLCVCGALKIRANDRRGDALSRTRGSPPPPGLVQSPPSPPSHTSYSRAKRSAERWPARGFVGAFVAALRGRLCRHTDDTLLLVCYKYSANALPAASALTAPVFLIKRYQPRYSLGSILTIPRRTRREKDCGWRVHSRFCLIHPSLHIRTNRKITISLSQ</sequence>
<keyword evidence="3" id="KW-1185">Reference proteome</keyword>
<evidence type="ECO:0000256" key="1">
    <source>
        <dbReference type="SAM" id="MobiDB-lite"/>
    </source>
</evidence>
<evidence type="ECO:0000313" key="3">
    <source>
        <dbReference type="Proteomes" id="UP000789524"/>
    </source>
</evidence>
<dbReference type="OrthoDB" id="10537691at2759"/>
<organism evidence="2 3">
    <name type="scientific">Danaus chrysippus</name>
    <name type="common">African queen</name>
    <dbReference type="NCBI Taxonomy" id="151541"/>
    <lineage>
        <taxon>Eukaryota</taxon>
        <taxon>Metazoa</taxon>
        <taxon>Ecdysozoa</taxon>
        <taxon>Arthropoda</taxon>
        <taxon>Hexapoda</taxon>
        <taxon>Insecta</taxon>
        <taxon>Pterygota</taxon>
        <taxon>Neoptera</taxon>
        <taxon>Endopterygota</taxon>
        <taxon>Lepidoptera</taxon>
        <taxon>Glossata</taxon>
        <taxon>Ditrysia</taxon>
        <taxon>Papilionoidea</taxon>
        <taxon>Nymphalidae</taxon>
        <taxon>Danainae</taxon>
        <taxon>Danaini</taxon>
        <taxon>Danaina</taxon>
        <taxon>Danaus</taxon>
        <taxon>Anosia</taxon>
    </lineage>
</organism>